<accession>A0A0F9V7R5</accession>
<evidence type="ECO:0000313" key="2">
    <source>
        <dbReference type="EMBL" id="KKN69586.1"/>
    </source>
</evidence>
<proteinExistence type="predicted"/>
<organism evidence="2">
    <name type="scientific">marine sediment metagenome</name>
    <dbReference type="NCBI Taxonomy" id="412755"/>
    <lineage>
        <taxon>unclassified sequences</taxon>
        <taxon>metagenomes</taxon>
        <taxon>ecological metagenomes</taxon>
    </lineage>
</organism>
<evidence type="ECO:0000256" key="1">
    <source>
        <dbReference type="SAM" id="MobiDB-lite"/>
    </source>
</evidence>
<sequence length="101" mass="11701">MGNLKAKLSFNDGYAERPIYTIKANIGEKEKGLYMIELIQDNFNISIEEVIIHRDKIEKEIIEEMKLMSSLNSPIFEKNSPLNRDEKGNLVSPFRSEKKLI</sequence>
<dbReference type="AlphaFoldDB" id="A0A0F9V7R5"/>
<dbReference type="EMBL" id="LAZR01000422">
    <property type="protein sequence ID" value="KKN69586.1"/>
    <property type="molecule type" value="Genomic_DNA"/>
</dbReference>
<feature type="region of interest" description="Disordered" evidence="1">
    <location>
        <begin position="78"/>
        <end position="101"/>
    </location>
</feature>
<name>A0A0F9V7R5_9ZZZZ</name>
<protein>
    <submittedName>
        <fullName evidence="2">Uncharacterized protein</fullName>
    </submittedName>
</protein>
<gene>
    <name evidence="2" type="ORF">LCGC14_0438890</name>
</gene>
<comment type="caution">
    <text evidence="2">The sequence shown here is derived from an EMBL/GenBank/DDBJ whole genome shotgun (WGS) entry which is preliminary data.</text>
</comment>
<reference evidence="2" key="1">
    <citation type="journal article" date="2015" name="Nature">
        <title>Complex archaea that bridge the gap between prokaryotes and eukaryotes.</title>
        <authorList>
            <person name="Spang A."/>
            <person name="Saw J.H."/>
            <person name="Jorgensen S.L."/>
            <person name="Zaremba-Niedzwiedzka K."/>
            <person name="Martijn J."/>
            <person name="Lind A.E."/>
            <person name="van Eijk R."/>
            <person name="Schleper C."/>
            <person name="Guy L."/>
            <person name="Ettema T.J."/>
        </authorList>
    </citation>
    <scope>NUCLEOTIDE SEQUENCE</scope>
</reference>